<evidence type="ECO:0000313" key="2">
    <source>
        <dbReference type="Proteomes" id="UP000183994"/>
    </source>
</evidence>
<evidence type="ECO:0008006" key="3">
    <source>
        <dbReference type="Google" id="ProtNLM"/>
    </source>
</evidence>
<gene>
    <name evidence="1" type="ORF">SAMN02745216_03597</name>
</gene>
<dbReference type="InterPro" id="IPR036116">
    <property type="entry name" value="FN3_sf"/>
</dbReference>
<dbReference type="Gene3D" id="2.60.40.10">
    <property type="entry name" value="Immunoglobulins"/>
    <property type="match status" value="1"/>
</dbReference>
<keyword evidence="2" id="KW-1185">Reference proteome</keyword>
<dbReference type="InterPro" id="IPR013783">
    <property type="entry name" value="Ig-like_fold"/>
</dbReference>
<dbReference type="PROSITE" id="PS51257">
    <property type="entry name" value="PROKAR_LIPOPROTEIN"/>
    <property type="match status" value="1"/>
</dbReference>
<reference evidence="2" key="1">
    <citation type="submission" date="2016-11" db="EMBL/GenBank/DDBJ databases">
        <authorList>
            <person name="Varghese N."/>
            <person name="Submissions S."/>
        </authorList>
    </citation>
    <scope>NUCLEOTIDE SEQUENCE [LARGE SCALE GENOMIC DNA]</scope>
    <source>
        <strain evidence="2">DSM 16219</strain>
    </source>
</reference>
<proteinExistence type="predicted"/>
<dbReference type="AlphaFoldDB" id="A0A1M6T5C4"/>
<evidence type="ECO:0000313" key="1">
    <source>
        <dbReference type="EMBL" id="SHK51968.1"/>
    </source>
</evidence>
<dbReference type="RefSeq" id="WP_170868404.1">
    <property type="nucleotide sequence ID" value="NZ_FQZU01000026.1"/>
</dbReference>
<protein>
    <recommendedName>
        <fullName evidence="3">Fibronectin type-III domain-containing protein</fullName>
    </recommendedName>
</protein>
<dbReference type="SUPFAM" id="SSF49265">
    <property type="entry name" value="Fibronectin type III"/>
    <property type="match status" value="1"/>
</dbReference>
<accession>A0A1M6T5C4</accession>
<organism evidence="1 2">
    <name type="scientific">Desulfatibacillum alkenivorans DSM 16219</name>
    <dbReference type="NCBI Taxonomy" id="1121393"/>
    <lineage>
        <taxon>Bacteria</taxon>
        <taxon>Pseudomonadati</taxon>
        <taxon>Thermodesulfobacteriota</taxon>
        <taxon>Desulfobacteria</taxon>
        <taxon>Desulfobacterales</taxon>
        <taxon>Desulfatibacillaceae</taxon>
        <taxon>Desulfatibacillum</taxon>
    </lineage>
</organism>
<name>A0A1M6T5C4_9BACT</name>
<sequence>MPGMRQYFICTLALILALSIGCGKKGPPRAPHTQPPAPACGLETELLEDSRVRLTWNQAGCVAGGKVDGFAVFMAREKLDKEACKNCPMNFQRIADVHVGKFNPWQTQSDKAVHMTPVLEGFRYIFKVTAFGPGGEAQDSERVSVDVIPAAP</sequence>
<dbReference type="EMBL" id="FQZU01000026">
    <property type="protein sequence ID" value="SHK51968.1"/>
    <property type="molecule type" value="Genomic_DNA"/>
</dbReference>
<dbReference type="Proteomes" id="UP000183994">
    <property type="component" value="Unassembled WGS sequence"/>
</dbReference>
<dbReference type="STRING" id="1121393.SAMN02745216_03597"/>